<protein>
    <submittedName>
        <fullName evidence="1">TAXI family TRAP transporter solute-binding subunit</fullName>
    </submittedName>
</protein>
<accession>A0A9D1D4Q6</accession>
<reference evidence="1" key="1">
    <citation type="submission" date="2020-10" db="EMBL/GenBank/DDBJ databases">
        <authorList>
            <person name="Gilroy R."/>
        </authorList>
    </citation>
    <scope>NUCLEOTIDE SEQUENCE</scope>
    <source>
        <strain evidence="1">CHK180-2868</strain>
    </source>
</reference>
<evidence type="ECO:0000313" key="1">
    <source>
        <dbReference type="EMBL" id="HIR04528.1"/>
    </source>
</evidence>
<dbReference type="Gene3D" id="3.40.190.10">
    <property type="entry name" value="Periplasmic binding protein-like II"/>
    <property type="match status" value="2"/>
</dbReference>
<dbReference type="PANTHER" id="PTHR42941">
    <property type="entry name" value="SLL1037 PROTEIN"/>
    <property type="match status" value="1"/>
</dbReference>
<dbReference type="AlphaFoldDB" id="A0A9D1D4Q6"/>
<evidence type="ECO:0000313" key="2">
    <source>
        <dbReference type="Proteomes" id="UP000824250"/>
    </source>
</evidence>
<dbReference type="EMBL" id="DVGC01000003">
    <property type="protein sequence ID" value="HIR04528.1"/>
    <property type="molecule type" value="Genomic_DNA"/>
</dbReference>
<proteinExistence type="predicted"/>
<name>A0A9D1D4Q6_9FIRM</name>
<reference evidence="1" key="2">
    <citation type="journal article" date="2021" name="PeerJ">
        <title>Extensive microbial diversity within the chicken gut microbiome revealed by metagenomics and culture.</title>
        <authorList>
            <person name="Gilroy R."/>
            <person name="Ravi A."/>
            <person name="Getino M."/>
            <person name="Pursley I."/>
            <person name="Horton D.L."/>
            <person name="Alikhan N.F."/>
            <person name="Baker D."/>
            <person name="Gharbi K."/>
            <person name="Hall N."/>
            <person name="Watson M."/>
            <person name="Adriaenssens E.M."/>
            <person name="Foster-Nyarko E."/>
            <person name="Jarju S."/>
            <person name="Secka A."/>
            <person name="Antonio M."/>
            <person name="Oren A."/>
            <person name="Chaudhuri R.R."/>
            <person name="La Ragione R."/>
            <person name="Hildebrand F."/>
            <person name="Pallen M.J."/>
        </authorList>
    </citation>
    <scope>NUCLEOTIDE SEQUENCE</scope>
    <source>
        <strain evidence="1">CHK180-2868</strain>
    </source>
</reference>
<dbReference type="Proteomes" id="UP000824250">
    <property type="component" value="Unassembled WGS sequence"/>
</dbReference>
<dbReference type="NCBIfam" id="TIGR02122">
    <property type="entry name" value="TRAP_TAXI"/>
    <property type="match status" value="1"/>
</dbReference>
<dbReference type="SUPFAM" id="SSF53850">
    <property type="entry name" value="Periplasmic binding protein-like II"/>
    <property type="match status" value="1"/>
</dbReference>
<dbReference type="InterPro" id="IPR011852">
    <property type="entry name" value="TRAP_TAXI"/>
</dbReference>
<comment type="caution">
    <text evidence="1">The sequence shown here is derived from an EMBL/GenBank/DDBJ whole genome shotgun (WGS) entry which is preliminary data.</text>
</comment>
<organism evidence="1 2">
    <name type="scientific">Candidatus Copromonas faecavium</name>
    <name type="common">nom. illeg.</name>
    <dbReference type="NCBI Taxonomy" id="2840740"/>
    <lineage>
        <taxon>Bacteria</taxon>
        <taxon>Bacillati</taxon>
        <taxon>Bacillota</taxon>
        <taxon>Clostridia</taxon>
        <taxon>Lachnospirales</taxon>
        <taxon>Lachnospiraceae</taxon>
        <taxon>Candidatus Copromonas (nom. illeg.)</taxon>
    </lineage>
</organism>
<sequence length="355" mass="38506">MIGKKENQEKPAQFVRPVRTENVRAGKTKKLRFFKGWVLASLLCLLAGCSQAPEGAEEEPERFLLTMETFTDGSVMDLAGETAASIINNTVPGAHVQVSESKGSPVNAENVDNGSVDLVMVSGETAWDACNGTGVFEGEPKEKLRVLAACYPVLSAWTAKADTGLSWVHDLKGGLIGTGTEGSVTERMSKLSLSVMGIDEENTYFEPLGLSEGMEWVLEDWALASHSFDEVPSGSWQQVPEGTELVFLKYTQEELDAILKEAPFLYQGELPAGTFAGQQEAVSTFGVKVLLCASSDMDEELAYEIAMAMDVNGPVYAGGHGFMSAMLEEEFLCNDLPAPLHEGARRYYEESGYLQ</sequence>
<gene>
    <name evidence="1" type="ORF">IAB28_00945</name>
</gene>
<dbReference type="Pfam" id="PF16868">
    <property type="entry name" value="NMT1_3"/>
    <property type="match status" value="1"/>
</dbReference>
<dbReference type="PANTHER" id="PTHR42941:SF1">
    <property type="entry name" value="SLL1037 PROTEIN"/>
    <property type="match status" value="1"/>
</dbReference>